<dbReference type="InterPro" id="IPR035983">
    <property type="entry name" value="Hect_E3_ubiquitin_ligase"/>
</dbReference>
<evidence type="ECO:0000313" key="8">
    <source>
        <dbReference type="Proteomes" id="UP000681720"/>
    </source>
</evidence>
<accession>A0A8S3HN06</accession>
<evidence type="ECO:0000256" key="5">
    <source>
        <dbReference type="PROSITE-ProRule" id="PRU00104"/>
    </source>
</evidence>
<evidence type="ECO:0000256" key="4">
    <source>
        <dbReference type="ARBA" id="ARBA00022786"/>
    </source>
</evidence>
<evidence type="ECO:0000256" key="1">
    <source>
        <dbReference type="ARBA" id="ARBA00000885"/>
    </source>
</evidence>
<dbReference type="SUPFAM" id="SSF56204">
    <property type="entry name" value="Hect, E3 ligase catalytic domain"/>
    <property type="match status" value="1"/>
</dbReference>
<comment type="catalytic activity">
    <reaction evidence="1">
        <text>S-ubiquitinyl-[E2 ubiquitin-conjugating enzyme]-L-cysteine + [acceptor protein]-L-lysine = [E2 ubiquitin-conjugating enzyme]-L-cysteine + N(6)-ubiquitinyl-[acceptor protein]-L-lysine.</text>
        <dbReference type="EC" id="2.3.2.26"/>
    </reaction>
</comment>
<dbReference type="Gene3D" id="3.30.2410.10">
    <property type="entry name" value="Hect, E3 ligase catalytic domain"/>
    <property type="match status" value="1"/>
</dbReference>
<dbReference type="GO" id="GO:0061630">
    <property type="term" value="F:ubiquitin protein ligase activity"/>
    <property type="evidence" value="ECO:0007669"/>
    <property type="project" value="UniProtKB-EC"/>
</dbReference>
<dbReference type="Proteomes" id="UP000681720">
    <property type="component" value="Unassembled WGS sequence"/>
</dbReference>
<dbReference type="PANTHER" id="PTHR45700">
    <property type="entry name" value="UBIQUITIN-PROTEIN LIGASE E3C"/>
    <property type="match status" value="1"/>
</dbReference>
<dbReference type="GO" id="GO:0000209">
    <property type="term" value="P:protein polyubiquitination"/>
    <property type="evidence" value="ECO:0007669"/>
    <property type="project" value="InterPro"/>
</dbReference>
<dbReference type="PANTHER" id="PTHR45700:SF2">
    <property type="entry name" value="UBIQUITIN-PROTEIN LIGASE E3C"/>
    <property type="match status" value="1"/>
</dbReference>
<dbReference type="EMBL" id="CAJOBJ010333040">
    <property type="protein sequence ID" value="CAF5185408.1"/>
    <property type="molecule type" value="Genomic_DNA"/>
</dbReference>
<keyword evidence="3" id="KW-0808">Transferase</keyword>
<feature type="non-terminal residue" evidence="7">
    <location>
        <position position="1"/>
    </location>
</feature>
<protein>
    <recommendedName>
        <fullName evidence="2">HECT-type E3 ubiquitin transferase</fullName>
        <ecNumber evidence="2">2.3.2.26</ecNumber>
    </recommendedName>
</protein>
<name>A0A8S3HN06_9BILA</name>
<evidence type="ECO:0000313" key="7">
    <source>
        <dbReference type="EMBL" id="CAF5185408.1"/>
    </source>
</evidence>
<evidence type="ECO:0000256" key="2">
    <source>
        <dbReference type="ARBA" id="ARBA00012485"/>
    </source>
</evidence>
<proteinExistence type="predicted"/>
<comment type="caution">
    <text evidence="7">The sequence shown here is derived from an EMBL/GenBank/DDBJ whole genome shotgun (WGS) entry which is preliminary data.</text>
</comment>
<feature type="active site" description="Glycyl thioester intermediate" evidence="5">
    <location>
        <position position="24"/>
    </location>
</feature>
<gene>
    <name evidence="7" type="ORF">GIL414_LOCUS70818</name>
</gene>
<keyword evidence="4 5" id="KW-0833">Ubl conjugation pathway</keyword>
<dbReference type="InterPro" id="IPR044611">
    <property type="entry name" value="E3A/B/C-like"/>
</dbReference>
<evidence type="ECO:0000259" key="6">
    <source>
        <dbReference type="PROSITE" id="PS50237"/>
    </source>
</evidence>
<dbReference type="GO" id="GO:0006511">
    <property type="term" value="P:ubiquitin-dependent protein catabolic process"/>
    <property type="evidence" value="ECO:0007669"/>
    <property type="project" value="TreeGrafter"/>
</dbReference>
<organism evidence="7 8">
    <name type="scientific">Rotaria magnacalcarata</name>
    <dbReference type="NCBI Taxonomy" id="392030"/>
    <lineage>
        <taxon>Eukaryota</taxon>
        <taxon>Metazoa</taxon>
        <taxon>Spiralia</taxon>
        <taxon>Gnathifera</taxon>
        <taxon>Rotifera</taxon>
        <taxon>Eurotatoria</taxon>
        <taxon>Bdelloidea</taxon>
        <taxon>Philodinida</taxon>
        <taxon>Philodinidae</taxon>
        <taxon>Rotaria</taxon>
    </lineage>
</organism>
<evidence type="ECO:0000256" key="3">
    <source>
        <dbReference type="ARBA" id="ARBA00022679"/>
    </source>
</evidence>
<reference evidence="7" key="1">
    <citation type="submission" date="2021-02" db="EMBL/GenBank/DDBJ databases">
        <authorList>
            <person name="Nowell W R."/>
        </authorList>
    </citation>
    <scope>NUCLEOTIDE SEQUENCE</scope>
</reference>
<dbReference type="AlphaFoldDB" id="A0A8S3HN06"/>
<sequence>ELYPEFSIQSAGSEIDRLPTSNTCINLLKLPEYQDENMLKEKLLYAIQAAAGFEFS</sequence>
<feature type="domain" description="HECT" evidence="6">
    <location>
        <begin position="1"/>
        <end position="56"/>
    </location>
</feature>
<dbReference type="Pfam" id="PF00632">
    <property type="entry name" value="HECT"/>
    <property type="match status" value="1"/>
</dbReference>
<dbReference type="PROSITE" id="PS50237">
    <property type="entry name" value="HECT"/>
    <property type="match status" value="1"/>
</dbReference>
<dbReference type="InterPro" id="IPR000569">
    <property type="entry name" value="HECT_dom"/>
</dbReference>
<dbReference type="EC" id="2.3.2.26" evidence="2"/>